<dbReference type="InterPro" id="IPR021153">
    <property type="entry name" value="HrcA_C"/>
</dbReference>
<dbReference type="Pfam" id="PF01628">
    <property type="entry name" value="HrcA"/>
    <property type="match status" value="1"/>
</dbReference>
<evidence type="ECO:0000256" key="4">
    <source>
        <dbReference type="ARBA" id="ARBA00023163"/>
    </source>
</evidence>
<keyword evidence="3 5" id="KW-0346">Stress response</keyword>
<organism evidence="7 8">
    <name type="scientific">Ralstonia solanacearum (strain UW551)</name>
    <dbReference type="NCBI Taxonomy" id="342110"/>
    <lineage>
        <taxon>Bacteria</taxon>
        <taxon>Pseudomonadati</taxon>
        <taxon>Pseudomonadota</taxon>
        <taxon>Betaproteobacteria</taxon>
        <taxon>Burkholderiales</taxon>
        <taxon>Burkholderiaceae</taxon>
        <taxon>Ralstonia</taxon>
        <taxon>Ralstonia solanacearum species complex</taxon>
    </lineage>
</organism>
<evidence type="ECO:0000256" key="1">
    <source>
        <dbReference type="ARBA" id="ARBA00022491"/>
    </source>
</evidence>
<name>A0AB33VF77_RALSU</name>
<dbReference type="HAMAP" id="MF_00081">
    <property type="entry name" value="HrcA"/>
    <property type="match status" value="1"/>
</dbReference>
<dbReference type="Gene3D" id="1.10.10.10">
    <property type="entry name" value="Winged helix-like DNA-binding domain superfamily/Winged helix DNA-binding domain"/>
    <property type="match status" value="1"/>
</dbReference>
<dbReference type="InterPro" id="IPR002571">
    <property type="entry name" value="HrcA"/>
</dbReference>
<comment type="function">
    <text evidence="5">Negative regulator of class I heat shock genes (grpE-dnaK-dnaJ and groELS operons). Prevents heat-shock induction of these operons.</text>
</comment>
<dbReference type="AlphaFoldDB" id="A0AB33VF77"/>
<keyword evidence="1 5" id="KW-0678">Repressor</keyword>
<dbReference type="InterPro" id="IPR029016">
    <property type="entry name" value="GAF-like_dom_sf"/>
</dbReference>
<dbReference type="PANTHER" id="PTHR34824">
    <property type="entry name" value="HEAT-INDUCIBLE TRANSCRIPTION REPRESSOR HRCA"/>
    <property type="match status" value="1"/>
</dbReference>
<feature type="domain" description="Heat-inducible transcription repressor HrcA C-terminal" evidence="6">
    <location>
        <begin position="232"/>
        <end position="449"/>
    </location>
</feature>
<dbReference type="NCBIfam" id="TIGR00331">
    <property type="entry name" value="hrcA"/>
    <property type="match status" value="1"/>
</dbReference>
<dbReference type="PANTHER" id="PTHR34824:SF1">
    <property type="entry name" value="HEAT-INDUCIBLE TRANSCRIPTION REPRESSOR HRCA"/>
    <property type="match status" value="1"/>
</dbReference>
<comment type="similarity">
    <text evidence="5">Belongs to the HrcA family.</text>
</comment>
<dbReference type="EMBL" id="AAKL01000017">
    <property type="protein sequence ID" value="EAP73193.1"/>
    <property type="molecule type" value="Genomic_DNA"/>
</dbReference>
<evidence type="ECO:0000256" key="5">
    <source>
        <dbReference type="HAMAP-Rule" id="MF_00081"/>
    </source>
</evidence>
<keyword evidence="2 5" id="KW-0805">Transcription regulation</keyword>
<dbReference type="Gene3D" id="3.30.450.40">
    <property type="match status" value="1"/>
</dbReference>
<keyword evidence="4 5" id="KW-0804">Transcription</keyword>
<reference evidence="7 8" key="1">
    <citation type="journal article" date="2006" name="Mol. Plant Microbe Interact.">
        <title>Identification of open reading frames unique to a select agent: Ralstonia solanacearum race 3 biovar 2.</title>
        <authorList>
            <person name="Gabriel D.W."/>
            <person name="Allen C."/>
            <person name="Schell M."/>
            <person name="Denny T.P."/>
            <person name="Greenberg J.T."/>
            <person name="Duan Y.P."/>
            <person name="Flores-Cruz Z."/>
            <person name="Huang Q."/>
            <person name="Clifford J.M."/>
            <person name="Presting G."/>
            <person name="Gonzalez E.T."/>
            <person name="Reddy J."/>
            <person name="Elphinstone J."/>
            <person name="Swanson J."/>
            <person name="Yao J."/>
            <person name="Mulholland V."/>
            <person name="Liu L."/>
            <person name="Farmerie W."/>
            <person name="Patnaikuni M."/>
            <person name="Balogh B."/>
            <person name="Norman D."/>
            <person name="Alvarez A."/>
            <person name="Castillo J.A."/>
            <person name="Jones J."/>
            <person name="Saddler G."/>
            <person name="Walunas T."/>
            <person name="Zhukov A."/>
            <person name="Mikhailova N."/>
        </authorList>
    </citation>
    <scope>NUCLEOTIDE SEQUENCE [LARGE SCALE GENOMIC DNA]</scope>
    <source>
        <strain evidence="7 8">UW551</strain>
    </source>
</reference>
<sequence>MARHFVGRQGRVILDSDVQGGFPLENDIVALCGDARCQFLQRNGDIGGRIAADQRDGLERRSGVRAGSHRGWRDRHARITPYRYDGRHGRRAFEDGTLSPPGAFGVNLRKIEQIMDKRATILLKTLIERYIAEGQPVGSRTLSKYSGLDLSPATIRNVMSDLEEMGFIASPHTSAGRVPTPRGYRLFVDTMLTASPLDTLGPYDRMAQQIAGTIAEQVRAQLASHGSESSQRVIAAAAQTLSNLSQFAGIVMTPRRTHAFRQIEFLRLSETRILLIVVTPEGDVQNRIIHTDTPYTPSQLVEAANYINAHYGGMTFDAVRERLRGELNALQADMTSLMQAAVEAGSSAVSDEEPVVISGERKLLEVEDLSSSMDKLRRLFAVFEQKTGLLQLLDVSSRAEGVQIFIGGESSLVPHEDMAVITAPYEVDGKIVGTLGVIGPMRMAYERVIPIVDITAKLLSSTLSQH</sequence>
<dbReference type="InterPro" id="IPR036388">
    <property type="entry name" value="WH-like_DNA-bd_sf"/>
</dbReference>
<dbReference type="GO" id="GO:0003677">
    <property type="term" value="F:DNA binding"/>
    <property type="evidence" value="ECO:0007669"/>
    <property type="project" value="InterPro"/>
</dbReference>
<comment type="caution">
    <text evidence="7">The sequence shown here is derived from an EMBL/GenBank/DDBJ whole genome shotgun (WGS) entry which is preliminary data.</text>
</comment>
<evidence type="ECO:0000259" key="6">
    <source>
        <dbReference type="Pfam" id="PF01628"/>
    </source>
</evidence>
<protein>
    <recommendedName>
        <fullName evidence="5">Heat-inducible transcription repressor HrcA</fullName>
    </recommendedName>
</protein>
<evidence type="ECO:0000313" key="7">
    <source>
        <dbReference type="EMBL" id="EAP73193.1"/>
    </source>
</evidence>
<gene>
    <name evidence="5 7" type="primary">hrcA</name>
    <name evidence="7" type="ORF">RRSL_03203</name>
</gene>
<accession>A0AB33VF77</accession>
<dbReference type="GO" id="GO:0045892">
    <property type="term" value="P:negative regulation of DNA-templated transcription"/>
    <property type="evidence" value="ECO:0007669"/>
    <property type="project" value="UniProtKB-UniRule"/>
</dbReference>
<evidence type="ECO:0000256" key="2">
    <source>
        <dbReference type="ARBA" id="ARBA00023015"/>
    </source>
</evidence>
<evidence type="ECO:0000256" key="3">
    <source>
        <dbReference type="ARBA" id="ARBA00023016"/>
    </source>
</evidence>
<dbReference type="SUPFAM" id="SSF55781">
    <property type="entry name" value="GAF domain-like"/>
    <property type="match status" value="1"/>
</dbReference>
<proteinExistence type="inferred from homology"/>
<dbReference type="SUPFAM" id="SSF46785">
    <property type="entry name" value="Winged helix' DNA-binding domain"/>
    <property type="match status" value="1"/>
</dbReference>
<evidence type="ECO:0000313" key="8">
    <source>
        <dbReference type="Proteomes" id="UP000005933"/>
    </source>
</evidence>
<dbReference type="Proteomes" id="UP000005933">
    <property type="component" value="Unassembled WGS sequence"/>
</dbReference>
<dbReference type="InterPro" id="IPR036390">
    <property type="entry name" value="WH_DNA-bd_sf"/>
</dbReference>